<evidence type="ECO:0000313" key="4">
    <source>
        <dbReference type="Proteomes" id="UP000230956"/>
    </source>
</evidence>
<dbReference type="AlphaFoldDB" id="A0A2M7T6G4"/>
<evidence type="ECO:0000313" key="3">
    <source>
        <dbReference type="EMBL" id="PIZ36393.1"/>
    </source>
</evidence>
<reference evidence="4" key="1">
    <citation type="submission" date="2017-09" db="EMBL/GenBank/DDBJ databases">
        <title>Depth-based differentiation of microbial function through sediment-hosted aquifers and enrichment of novel symbionts in the deep terrestrial subsurface.</title>
        <authorList>
            <person name="Probst A.J."/>
            <person name="Ladd B."/>
            <person name="Jarett J.K."/>
            <person name="Geller-Mcgrath D.E."/>
            <person name="Sieber C.M.K."/>
            <person name="Emerson J.B."/>
            <person name="Anantharaman K."/>
            <person name="Thomas B.C."/>
            <person name="Malmstrom R."/>
            <person name="Stieglmeier M."/>
            <person name="Klingl A."/>
            <person name="Woyke T."/>
            <person name="Ryan C.M."/>
            <person name="Banfield J.F."/>
        </authorList>
    </citation>
    <scope>NUCLEOTIDE SEQUENCE [LARGE SCALE GENOMIC DNA]</scope>
</reference>
<dbReference type="SUPFAM" id="SSF47413">
    <property type="entry name" value="lambda repressor-like DNA-binding domains"/>
    <property type="match status" value="1"/>
</dbReference>
<dbReference type="GO" id="GO:0003677">
    <property type="term" value="F:DNA binding"/>
    <property type="evidence" value="ECO:0007669"/>
    <property type="project" value="InterPro"/>
</dbReference>
<dbReference type="RefSeq" id="WP_286678385.1">
    <property type="nucleotide sequence ID" value="NZ_MNXI01000079.1"/>
</dbReference>
<proteinExistence type="predicted"/>
<accession>A0A2M7T6G4</accession>
<dbReference type="InterPro" id="IPR001387">
    <property type="entry name" value="Cro/C1-type_HTH"/>
</dbReference>
<dbReference type="Gene3D" id="1.10.260.40">
    <property type="entry name" value="lambda repressor-like DNA-binding domains"/>
    <property type="match status" value="1"/>
</dbReference>
<dbReference type="CDD" id="cd00093">
    <property type="entry name" value="HTH_XRE"/>
    <property type="match status" value="1"/>
</dbReference>
<dbReference type="InterPro" id="IPR010982">
    <property type="entry name" value="Lambda_DNA-bd_dom_sf"/>
</dbReference>
<evidence type="ECO:0000256" key="1">
    <source>
        <dbReference type="SAM" id="Coils"/>
    </source>
</evidence>
<feature type="coiled-coil region" evidence="1">
    <location>
        <begin position="101"/>
        <end position="132"/>
    </location>
</feature>
<sequence length="136" mass="15845">MNAYAPGDRTYKDFSEALRELMKAKKFSFPKLAREIERKLSTTYLHNLASGKSKPTKENIKVIAKGLKIEPSYFKEHREYEAKDKIDRNPKIAELVLDERAIELTSELVSLNEEQKQEVEELIKELKAKYRTGRRG</sequence>
<keyword evidence="1" id="KW-0175">Coiled coil</keyword>
<gene>
    <name evidence="3" type="ORF">COY37_08830</name>
</gene>
<dbReference type="EMBL" id="PFNG01000205">
    <property type="protein sequence ID" value="PIZ36393.1"/>
    <property type="molecule type" value="Genomic_DNA"/>
</dbReference>
<dbReference type="PROSITE" id="PS50943">
    <property type="entry name" value="HTH_CROC1"/>
    <property type="match status" value="1"/>
</dbReference>
<dbReference type="Proteomes" id="UP000230956">
    <property type="component" value="Unassembled WGS sequence"/>
</dbReference>
<protein>
    <recommendedName>
        <fullName evidence="2">HTH cro/C1-type domain-containing protein</fullName>
    </recommendedName>
</protein>
<evidence type="ECO:0000259" key="2">
    <source>
        <dbReference type="PROSITE" id="PS50943"/>
    </source>
</evidence>
<organism evidence="3 4">
    <name type="scientific">Candidatus Aquicultor secundus</name>
    <dbReference type="NCBI Taxonomy" id="1973895"/>
    <lineage>
        <taxon>Bacteria</taxon>
        <taxon>Bacillati</taxon>
        <taxon>Actinomycetota</taxon>
        <taxon>Candidatus Aquicultoria</taxon>
        <taxon>Candidatus Aquicultorales</taxon>
        <taxon>Candidatus Aquicultoraceae</taxon>
        <taxon>Candidatus Aquicultor</taxon>
    </lineage>
</organism>
<feature type="domain" description="HTH cro/C1-type" evidence="2">
    <location>
        <begin position="18"/>
        <end position="74"/>
    </location>
</feature>
<name>A0A2M7T6G4_9ACTN</name>
<comment type="caution">
    <text evidence="3">The sequence shown here is derived from an EMBL/GenBank/DDBJ whole genome shotgun (WGS) entry which is preliminary data.</text>
</comment>